<gene>
    <name evidence="1" type="ORF">PSNMU_V1.4_AUG-EV-PASAV3_0015450</name>
</gene>
<sequence length="187" mass="20523">MNSTMTITSNKIATVSDAPLVCSIVLSENVPEIRSFGLDNSDAIATVAHTSTIGTTQTRFFLLQIVLVKYVPTKKTITKESQPIMAWTFGDALYATATTLVLTRVAAMIQEAWIKKGNFSSQNSSNVEDDARDTRSKIETRGTNMQIIATRDRAIFSNPKKIVHKPCAKQASAKLYPTPLVTISLLR</sequence>
<protein>
    <submittedName>
        <fullName evidence="1">Uncharacterized protein</fullName>
    </submittedName>
</protein>
<accession>A0A448YYI3</accession>
<proteinExistence type="predicted"/>
<keyword evidence="2" id="KW-1185">Reference proteome</keyword>
<evidence type="ECO:0000313" key="2">
    <source>
        <dbReference type="Proteomes" id="UP000291116"/>
    </source>
</evidence>
<evidence type="ECO:0000313" key="1">
    <source>
        <dbReference type="EMBL" id="VEU34826.1"/>
    </source>
</evidence>
<dbReference type="AlphaFoldDB" id="A0A448YYI3"/>
<dbReference type="EMBL" id="CAACVS010000039">
    <property type="protein sequence ID" value="VEU34826.1"/>
    <property type="molecule type" value="Genomic_DNA"/>
</dbReference>
<dbReference type="Proteomes" id="UP000291116">
    <property type="component" value="Unassembled WGS sequence"/>
</dbReference>
<name>A0A448YYI3_9STRA</name>
<organism evidence="1 2">
    <name type="scientific">Pseudo-nitzschia multistriata</name>
    <dbReference type="NCBI Taxonomy" id="183589"/>
    <lineage>
        <taxon>Eukaryota</taxon>
        <taxon>Sar</taxon>
        <taxon>Stramenopiles</taxon>
        <taxon>Ochrophyta</taxon>
        <taxon>Bacillariophyta</taxon>
        <taxon>Bacillariophyceae</taxon>
        <taxon>Bacillariophycidae</taxon>
        <taxon>Bacillariales</taxon>
        <taxon>Bacillariaceae</taxon>
        <taxon>Pseudo-nitzschia</taxon>
    </lineage>
</organism>
<reference evidence="1 2" key="1">
    <citation type="submission" date="2019-01" db="EMBL/GenBank/DDBJ databases">
        <authorList>
            <person name="Ferrante I. M."/>
        </authorList>
    </citation>
    <scope>NUCLEOTIDE SEQUENCE [LARGE SCALE GENOMIC DNA]</scope>
    <source>
        <strain evidence="1 2">B856</strain>
    </source>
</reference>